<evidence type="ECO:0000256" key="1">
    <source>
        <dbReference type="ARBA" id="ARBA00004141"/>
    </source>
</evidence>
<sequence length="331" mass="37509">MENGSRGTELVVAESPPNHPEGVRNSSEVTEFILTGLSHQRGVQLFLFVLFLTFYLIVLPSNVLIIVTIRGDPHLSSPMYFLLANLAFLDIWYSSITAPKMLVDFFAERKLISFWGCIAQLFFLHFVGAAEMFLLTAMAYDRYAAICRPLHYTNMMSRRLCIVLVLFSWLGGFVHSTIQVVLIVRLPFCGPNELDNYFCDITQVLRITCANTFAEEMVMIFSSGLISVVCFVALLVSYAFLLSVLKKNSGESASKALSTCYSHITIVIFMFGPAIYIYARPFDEYAPDKIVSVFHTIIFPLLNPIIYTLRNKEITTAMKKVVRRCFLCKKK</sequence>
<keyword evidence="2 8" id="KW-0812">Transmembrane</keyword>
<keyword evidence="3 9" id="KW-1133">Transmembrane helix</keyword>
<dbReference type="PROSITE" id="PS00237">
    <property type="entry name" value="G_PROTEIN_RECEP_F1_1"/>
    <property type="match status" value="1"/>
</dbReference>
<dbReference type="PRINTS" id="PR00237">
    <property type="entry name" value="GPCRRHODOPSN"/>
</dbReference>
<evidence type="ECO:0000256" key="9">
    <source>
        <dbReference type="RuleBase" id="RU363047"/>
    </source>
</evidence>
<dbReference type="PANTHER" id="PTHR48002">
    <property type="entry name" value="OLFACTORY RECEPTOR"/>
    <property type="match status" value="1"/>
</dbReference>
<evidence type="ECO:0000313" key="13">
    <source>
        <dbReference type="RefSeq" id="XP_015262622.1"/>
    </source>
</evidence>
<comment type="subcellular location">
    <subcellularLocation>
        <location evidence="9">Cell membrane</location>
        <topology evidence="9">Multi-pass membrane protein</topology>
    </subcellularLocation>
    <subcellularLocation>
        <location evidence="1">Membrane</location>
        <topology evidence="1">Multi-pass membrane protein</topology>
    </subcellularLocation>
</comment>
<evidence type="ECO:0000256" key="8">
    <source>
        <dbReference type="RuleBase" id="RU000688"/>
    </source>
</evidence>
<name>A0ABM1JMD5_GEKJA</name>
<dbReference type="InterPro" id="IPR017452">
    <property type="entry name" value="GPCR_Rhodpsn_7TM"/>
</dbReference>
<feature type="domain" description="G-protein coupled receptors family 1 profile" evidence="11">
    <location>
        <begin position="61"/>
        <end position="307"/>
    </location>
</feature>
<dbReference type="SUPFAM" id="SSF81321">
    <property type="entry name" value="Family A G protein-coupled receptor-like"/>
    <property type="match status" value="1"/>
</dbReference>
<evidence type="ECO:0000256" key="2">
    <source>
        <dbReference type="ARBA" id="ARBA00022692"/>
    </source>
</evidence>
<evidence type="ECO:0000256" key="7">
    <source>
        <dbReference type="ARBA" id="ARBA00023224"/>
    </source>
</evidence>
<dbReference type="Proteomes" id="UP000694871">
    <property type="component" value="Unplaced"/>
</dbReference>
<dbReference type="Gene3D" id="1.20.1070.10">
    <property type="entry name" value="Rhodopsin 7-helix transmembrane proteins"/>
    <property type="match status" value="1"/>
</dbReference>
<keyword evidence="6 8" id="KW-0675">Receptor</keyword>
<feature type="transmembrane region" description="Helical" evidence="9">
    <location>
        <begin position="118"/>
        <end position="140"/>
    </location>
</feature>
<feature type="transmembrane region" description="Helical" evidence="9">
    <location>
        <begin position="79"/>
        <end position="98"/>
    </location>
</feature>
<keyword evidence="12" id="KW-1185">Reference proteome</keyword>
<feature type="transmembrane region" description="Helical" evidence="9">
    <location>
        <begin position="220"/>
        <end position="244"/>
    </location>
</feature>
<dbReference type="InterPro" id="IPR000276">
    <property type="entry name" value="GPCR_Rhodpsn"/>
</dbReference>
<evidence type="ECO:0000256" key="3">
    <source>
        <dbReference type="ARBA" id="ARBA00022989"/>
    </source>
</evidence>
<keyword evidence="9" id="KW-0716">Sensory transduction</keyword>
<organism evidence="12 13">
    <name type="scientific">Gekko japonicus</name>
    <name type="common">Schlegel's Japanese gecko</name>
    <dbReference type="NCBI Taxonomy" id="146911"/>
    <lineage>
        <taxon>Eukaryota</taxon>
        <taxon>Metazoa</taxon>
        <taxon>Chordata</taxon>
        <taxon>Craniata</taxon>
        <taxon>Vertebrata</taxon>
        <taxon>Euteleostomi</taxon>
        <taxon>Lepidosauria</taxon>
        <taxon>Squamata</taxon>
        <taxon>Bifurcata</taxon>
        <taxon>Gekkota</taxon>
        <taxon>Gekkonidae</taxon>
        <taxon>Gekkoninae</taxon>
        <taxon>Gekko</taxon>
    </lineage>
</organism>
<keyword evidence="4 8" id="KW-0297">G-protein coupled receptor</keyword>
<evidence type="ECO:0000256" key="6">
    <source>
        <dbReference type="ARBA" id="ARBA00023170"/>
    </source>
</evidence>
<dbReference type="RefSeq" id="XP_015262622.1">
    <property type="nucleotide sequence ID" value="XM_015407136.1"/>
</dbReference>
<protein>
    <recommendedName>
        <fullName evidence="9">Olfactory receptor</fullName>
    </recommendedName>
</protein>
<feature type="region of interest" description="Disordered" evidence="10">
    <location>
        <begin position="1"/>
        <end position="24"/>
    </location>
</feature>
<proteinExistence type="inferred from homology"/>
<dbReference type="PROSITE" id="PS50262">
    <property type="entry name" value="G_PROTEIN_RECEP_F1_2"/>
    <property type="match status" value="1"/>
</dbReference>
<dbReference type="InterPro" id="IPR000725">
    <property type="entry name" value="Olfact_rcpt"/>
</dbReference>
<feature type="transmembrane region" description="Helical" evidence="9">
    <location>
        <begin position="290"/>
        <end position="309"/>
    </location>
</feature>
<keyword evidence="5 9" id="KW-0472">Membrane</keyword>
<dbReference type="InterPro" id="IPR050427">
    <property type="entry name" value="Olfactory_Receptors"/>
</dbReference>
<gene>
    <name evidence="13" type="primary">LOC107106921</name>
</gene>
<dbReference type="Pfam" id="PF13853">
    <property type="entry name" value="7tm_4"/>
    <property type="match status" value="1"/>
</dbReference>
<evidence type="ECO:0000313" key="12">
    <source>
        <dbReference type="Proteomes" id="UP000694871"/>
    </source>
</evidence>
<feature type="transmembrane region" description="Helical" evidence="9">
    <location>
        <begin position="160"/>
        <end position="184"/>
    </location>
</feature>
<feature type="transmembrane region" description="Helical" evidence="9">
    <location>
        <begin position="256"/>
        <end position="278"/>
    </location>
</feature>
<dbReference type="CDD" id="cd15937">
    <property type="entry name" value="7tmA_OR4N-like"/>
    <property type="match status" value="1"/>
</dbReference>
<accession>A0ABM1JMD5</accession>
<keyword evidence="9" id="KW-1003">Cell membrane</keyword>
<reference evidence="13" key="1">
    <citation type="submission" date="2025-08" db="UniProtKB">
        <authorList>
            <consortium name="RefSeq"/>
        </authorList>
    </citation>
    <scope>IDENTIFICATION</scope>
</reference>
<evidence type="ECO:0000256" key="10">
    <source>
        <dbReference type="SAM" id="MobiDB-lite"/>
    </source>
</evidence>
<evidence type="ECO:0000259" key="11">
    <source>
        <dbReference type="PROSITE" id="PS50262"/>
    </source>
</evidence>
<comment type="similarity">
    <text evidence="8">Belongs to the G-protein coupled receptor 1 family.</text>
</comment>
<keyword evidence="9" id="KW-0552">Olfaction</keyword>
<keyword evidence="7 8" id="KW-0807">Transducer</keyword>
<evidence type="ECO:0000256" key="5">
    <source>
        <dbReference type="ARBA" id="ARBA00023136"/>
    </source>
</evidence>
<feature type="transmembrane region" description="Helical" evidence="9">
    <location>
        <begin position="45"/>
        <end position="67"/>
    </location>
</feature>
<dbReference type="PRINTS" id="PR00245">
    <property type="entry name" value="OLFACTORYR"/>
</dbReference>
<dbReference type="GeneID" id="107106921"/>
<evidence type="ECO:0000256" key="4">
    <source>
        <dbReference type="ARBA" id="ARBA00023040"/>
    </source>
</evidence>